<dbReference type="Pfam" id="PF15294">
    <property type="entry name" value="Leu_zip"/>
    <property type="match status" value="1"/>
</dbReference>
<evidence type="ECO:0000256" key="9">
    <source>
        <dbReference type="SAM" id="MobiDB-lite"/>
    </source>
</evidence>
<proteinExistence type="inferred from homology"/>
<sequence length="312" mass="35053">MDGLTPAHMKESLNYLKFARLRRDQSLEELKSVIEETKDSRLMDETYTREEVEELLESLSSALDGTISEDLLAMSHTNLLLLQQLFSQGQKANLEAMTLNTAIIDDSKLQEKVKQMEEDSKKDRFLEETFAKAPGGSPVGKKLPTLGAHIANEKLETLNELEKLKEENKNLKESMLKMQQQSVSILKQKSDVESKAAALDSDVEGLKGKLTAAESADAEKAKEAKAAQKQMEAKVQALEDEVSALRNIAKEREEEEKKTEDASAAKKRSQAEKMVQQLKKMLEKKNTQIREYIKTLQTNGIIELGPEAEEEN</sequence>
<protein>
    <recommendedName>
        <fullName evidence="3">Leucine zipper transcription factor-like protein 1</fullName>
    </recommendedName>
</protein>
<accession>A0A7S3G1Q7</accession>
<name>A0A7S3G1Q7_9EUKA</name>
<dbReference type="PANTHER" id="PTHR21635:SF0">
    <property type="entry name" value="LEUCINE ZIPPER TRANSCRIPTION FACTOR-LIKE PROTEIN 1"/>
    <property type="match status" value="1"/>
</dbReference>
<feature type="coiled-coil region" evidence="8">
    <location>
        <begin position="151"/>
        <end position="181"/>
    </location>
</feature>
<comment type="function">
    <text evidence="6">Regulates ciliary localization of the BBSome complex. Together with the BBSome complex, controls SMO ciliary trafficking and contributes to the sonic hedgehog (SHH) pathway regulation. May play a role in neurite outgrowth. May have tumor suppressor function.</text>
</comment>
<evidence type="ECO:0000256" key="1">
    <source>
        <dbReference type="ARBA" id="ARBA00004496"/>
    </source>
</evidence>
<comment type="subcellular location">
    <subcellularLocation>
        <location evidence="1">Cytoplasm</location>
    </subcellularLocation>
</comment>
<evidence type="ECO:0000256" key="5">
    <source>
        <dbReference type="ARBA" id="ARBA00023054"/>
    </source>
</evidence>
<evidence type="ECO:0000256" key="8">
    <source>
        <dbReference type="SAM" id="Coils"/>
    </source>
</evidence>
<dbReference type="AlphaFoldDB" id="A0A7S3G1Q7"/>
<keyword evidence="5 8" id="KW-0175">Coiled coil</keyword>
<organism evidence="10">
    <name type="scientific">Palpitomonas bilix</name>
    <dbReference type="NCBI Taxonomy" id="652834"/>
    <lineage>
        <taxon>Eukaryota</taxon>
        <taxon>Eukaryota incertae sedis</taxon>
    </lineage>
</organism>
<dbReference type="GO" id="GO:1903565">
    <property type="term" value="P:negative regulation of protein localization to cilium"/>
    <property type="evidence" value="ECO:0007669"/>
    <property type="project" value="TreeGrafter"/>
</dbReference>
<comment type="subunit">
    <text evidence="7">Self-associates. Interacts with BBS9; the interaction mediates the association of LZTL1 with the BBsome complex and regulates BBSome ciliary trafficking.</text>
</comment>
<reference evidence="10" key="1">
    <citation type="submission" date="2021-01" db="EMBL/GenBank/DDBJ databases">
        <authorList>
            <person name="Corre E."/>
            <person name="Pelletier E."/>
            <person name="Niang G."/>
            <person name="Scheremetjew M."/>
            <person name="Finn R."/>
            <person name="Kale V."/>
            <person name="Holt S."/>
            <person name="Cochrane G."/>
            <person name="Meng A."/>
            <person name="Brown T."/>
            <person name="Cohen L."/>
        </authorList>
    </citation>
    <scope>NUCLEOTIDE SEQUENCE</scope>
    <source>
        <strain evidence="10">NIES-2562</strain>
    </source>
</reference>
<feature type="region of interest" description="Disordered" evidence="9">
    <location>
        <begin position="248"/>
        <end position="276"/>
    </location>
</feature>
<evidence type="ECO:0000313" key="10">
    <source>
        <dbReference type="EMBL" id="CAE0246323.1"/>
    </source>
</evidence>
<feature type="compositionally biased region" description="Basic and acidic residues" evidence="9">
    <location>
        <begin position="248"/>
        <end position="264"/>
    </location>
</feature>
<dbReference type="EMBL" id="HBIB01012929">
    <property type="protein sequence ID" value="CAE0246323.1"/>
    <property type="molecule type" value="Transcribed_RNA"/>
</dbReference>
<dbReference type="InterPro" id="IPR026157">
    <property type="entry name" value="LZTFL1"/>
</dbReference>
<comment type="similarity">
    <text evidence="2">Belongs to the LZTFL1 family.</text>
</comment>
<evidence type="ECO:0000256" key="3">
    <source>
        <dbReference type="ARBA" id="ARBA00018920"/>
    </source>
</evidence>
<dbReference type="GO" id="GO:0005737">
    <property type="term" value="C:cytoplasm"/>
    <property type="evidence" value="ECO:0007669"/>
    <property type="project" value="UniProtKB-SubCell"/>
</dbReference>
<evidence type="ECO:0000256" key="2">
    <source>
        <dbReference type="ARBA" id="ARBA00008868"/>
    </source>
</evidence>
<gene>
    <name evidence="10" type="ORF">PBIL07802_LOCUS8506</name>
</gene>
<keyword evidence="4" id="KW-0963">Cytoplasm</keyword>
<evidence type="ECO:0000256" key="6">
    <source>
        <dbReference type="ARBA" id="ARBA00024898"/>
    </source>
</evidence>
<evidence type="ECO:0000256" key="7">
    <source>
        <dbReference type="ARBA" id="ARBA00026004"/>
    </source>
</evidence>
<evidence type="ECO:0000256" key="4">
    <source>
        <dbReference type="ARBA" id="ARBA00022490"/>
    </source>
</evidence>
<dbReference type="PANTHER" id="PTHR21635">
    <property type="entry name" value="LEUCINE ZIPPER TRANSCRIPTION FACTOR LIKE"/>
    <property type="match status" value="1"/>
</dbReference>